<keyword evidence="7" id="KW-0812">Transmembrane</keyword>
<feature type="compositionally biased region" description="Polar residues" evidence="6">
    <location>
        <begin position="129"/>
        <end position="147"/>
    </location>
</feature>
<dbReference type="PANTHER" id="PTHR11022">
    <property type="entry name" value="PEPTIDOGLYCAN RECOGNITION PROTEIN"/>
    <property type="match status" value="1"/>
</dbReference>
<feature type="compositionally biased region" description="Low complexity" evidence="6">
    <location>
        <begin position="12"/>
        <end position="25"/>
    </location>
</feature>
<keyword evidence="3" id="KW-0964">Secreted</keyword>
<feature type="domain" description="N-acetylmuramoyl-L-alanine amidase" evidence="8">
    <location>
        <begin position="521"/>
        <end position="656"/>
    </location>
</feature>
<gene>
    <name evidence="10" type="primary">106088838</name>
</gene>
<keyword evidence="4" id="KW-0399">Innate immunity</keyword>
<evidence type="ECO:0000313" key="10">
    <source>
        <dbReference type="EnsemblMetazoa" id="SCAU004266-PB"/>
    </source>
</evidence>
<dbReference type="AlphaFoldDB" id="A0A1I8P2P3"/>
<dbReference type="GO" id="GO:0008745">
    <property type="term" value="F:N-acetylmuramoyl-L-alanine amidase activity"/>
    <property type="evidence" value="ECO:0007669"/>
    <property type="project" value="InterPro"/>
</dbReference>
<dbReference type="SMART" id="SM00701">
    <property type="entry name" value="PGRP"/>
    <property type="match status" value="1"/>
</dbReference>
<protein>
    <recommendedName>
        <fullName evidence="12">Peptidoglycan recognition protein family domain-containing protein</fullName>
    </recommendedName>
</protein>
<feature type="compositionally biased region" description="Polar residues" evidence="6">
    <location>
        <begin position="38"/>
        <end position="53"/>
    </location>
</feature>
<dbReference type="GO" id="GO:0045087">
    <property type="term" value="P:innate immune response"/>
    <property type="evidence" value="ECO:0007669"/>
    <property type="project" value="UniProtKB-KW"/>
</dbReference>
<organism evidence="10 11">
    <name type="scientific">Stomoxys calcitrans</name>
    <name type="common">Stable fly</name>
    <name type="synonym">Conops calcitrans</name>
    <dbReference type="NCBI Taxonomy" id="35570"/>
    <lineage>
        <taxon>Eukaryota</taxon>
        <taxon>Metazoa</taxon>
        <taxon>Ecdysozoa</taxon>
        <taxon>Arthropoda</taxon>
        <taxon>Hexapoda</taxon>
        <taxon>Insecta</taxon>
        <taxon>Pterygota</taxon>
        <taxon>Neoptera</taxon>
        <taxon>Endopterygota</taxon>
        <taxon>Diptera</taxon>
        <taxon>Brachycera</taxon>
        <taxon>Muscomorpha</taxon>
        <taxon>Muscoidea</taxon>
        <taxon>Muscidae</taxon>
        <taxon>Stomoxys</taxon>
    </lineage>
</organism>
<dbReference type="SUPFAM" id="SSF55846">
    <property type="entry name" value="N-acetylmuramoyl-L-alanine amidase-like"/>
    <property type="match status" value="1"/>
</dbReference>
<dbReference type="STRING" id="35570.A0A1I8P2P3"/>
<evidence type="ECO:0000256" key="6">
    <source>
        <dbReference type="SAM" id="MobiDB-lite"/>
    </source>
</evidence>
<evidence type="ECO:0000256" key="7">
    <source>
        <dbReference type="SAM" id="Phobius"/>
    </source>
</evidence>
<feature type="region of interest" description="Disordered" evidence="6">
    <location>
        <begin position="215"/>
        <end position="257"/>
    </location>
</feature>
<dbReference type="GO" id="GO:0008270">
    <property type="term" value="F:zinc ion binding"/>
    <property type="evidence" value="ECO:0007669"/>
    <property type="project" value="InterPro"/>
</dbReference>
<dbReference type="InterPro" id="IPR002502">
    <property type="entry name" value="Amidase_domain"/>
</dbReference>
<name>A0A1I8P2P3_STOCA</name>
<feature type="compositionally biased region" description="Pro residues" evidence="6">
    <location>
        <begin position="87"/>
        <end position="97"/>
    </location>
</feature>
<dbReference type="GO" id="GO:0005576">
    <property type="term" value="C:extracellular region"/>
    <property type="evidence" value="ECO:0007669"/>
    <property type="project" value="UniProtKB-SubCell"/>
</dbReference>
<dbReference type="InterPro" id="IPR006619">
    <property type="entry name" value="PGRP_domain_met/bac"/>
</dbReference>
<dbReference type="EnsemblMetazoa" id="SCAU004266-RB">
    <property type="protein sequence ID" value="SCAU004266-PB"/>
    <property type="gene ID" value="SCAU004266"/>
</dbReference>
<accession>A0A1I8P2P3</accession>
<dbReference type="Gene3D" id="3.40.80.10">
    <property type="entry name" value="Peptidoglycan recognition protein-like"/>
    <property type="match status" value="1"/>
</dbReference>
<keyword evidence="7" id="KW-0472">Membrane</keyword>
<dbReference type="FunFam" id="3.40.80.10:FF:000001">
    <property type="entry name" value="Peptidoglycan recognition protein 1"/>
    <property type="match status" value="1"/>
</dbReference>
<proteinExistence type="inferred from homology"/>
<dbReference type="SMART" id="SM00644">
    <property type="entry name" value="Ami_2"/>
    <property type="match status" value="1"/>
</dbReference>
<evidence type="ECO:0000256" key="4">
    <source>
        <dbReference type="ARBA" id="ARBA00022588"/>
    </source>
</evidence>
<evidence type="ECO:0008006" key="12">
    <source>
        <dbReference type="Google" id="ProtNLM"/>
    </source>
</evidence>
<evidence type="ECO:0000256" key="3">
    <source>
        <dbReference type="ARBA" id="ARBA00022525"/>
    </source>
</evidence>
<dbReference type="OrthoDB" id="10001926at2759"/>
<keyword evidence="5" id="KW-0391">Immunity</keyword>
<dbReference type="VEuPathDB" id="VectorBase:SCAU004266"/>
<feature type="compositionally biased region" description="Polar residues" evidence="6">
    <location>
        <begin position="183"/>
        <end position="192"/>
    </location>
</feature>
<feature type="compositionally biased region" description="Basic and acidic residues" evidence="6">
    <location>
        <begin position="162"/>
        <end position="182"/>
    </location>
</feature>
<feature type="transmembrane region" description="Helical" evidence="7">
    <location>
        <begin position="437"/>
        <end position="457"/>
    </location>
</feature>
<sequence>MEKMHLNVHHIQQLQEQTQQSQQRDSQYDFIQTDDKTSSLSSDESNTEITATSHKSDIDNFAGSEASCTSSTDSGVHGSDNENPATTAPPSPLPRPQPKNISHSSTKVTVNPLWQHQLHLKTKGKPSVSGDNKSKNNNKPKAWSNSDANEREHTGRSCNRPFDNKFAKIEKHLKSGRGDENNSRTPHTSNRNAIEIENVIANGCAEMMEEQKSALGPRFNDPSRAPSPAPSSIISSSSADTLPNKHPPSHHHCNQSPAMSIRSIDSSIIDSDSELDENGEAEGVHKNYVIKKLGTQVSYPPKHPDIPVINRGLTVLNQKITPNVIGPPPPAPLAVLTNLGDSLGLAHSLSQVPIVRPQVAISSSSDVTIGDKHFYEGPVTIQQFLIDNRNKSNEGGGKDNVVFVDDDGVTRTNAKDINSTPAASDATNVNFLRRKKLIIAGSCAVIALVVVAIIAGIEASTDNKRKIASGNSEESRKNIPINSTIDLISGDVIDDTFEDEVCVKGKLCLIERDIWRGRPQGGKMDRQELPLHRVVIAHTASNTCDSLDICSDRVREIQNYHMDSYKWYDVGYNFLIGGDGRVYVGRGWDDVGAVVRGYNYDSVGIAFIGNFDSDKATEAQLTACLQLLEEGVRLEKLVSNYIVNGALQLSATRSPGKFLYNAIRKWDHWTLETVI</sequence>
<dbReference type="Pfam" id="PF01510">
    <property type="entry name" value="Amidase_2"/>
    <property type="match status" value="1"/>
</dbReference>
<keyword evidence="11" id="KW-1185">Reference proteome</keyword>
<evidence type="ECO:0000259" key="8">
    <source>
        <dbReference type="SMART" id="SM00644"/>
    </source>
</evidence>
<dbReference type="InterPro" id="IPR036505">
    <property type="entry name" value="Amidase/PGRP_sf"/>
</dbReference>
<evidence type="ECO:0000256" key="1">
    <source>
        <dbReference type="ARBA" id="ARBA00004613"/>
    </source>
</evidence>
<dbReference type="KEGG" id="scac:106088838"/>
<evidence type="ECO:0000256" key="5">
    <source>
        <dbReference type="ARBA" id="ARBA00022859"/>
    </source>
</evidence>
<dbReference type="PANTHER" id="PTHR11022:SF74">
    <property type="entry name" value="PEPTIDOGLYCAN-RECOGNITION PROTEIN SA"/>
    <property type="match status" value="1"/>
</dbReference>
<dbReference type="Proteomes" id="UP000095300">
    <property type="component" value="Unassembled WGS sequence"/>
</dbReference>
<dbReference type="CDD" id="cd06583">
    <property type="entry name" value="PGRP"/>
    <property type="match status" value="1"/>
</dbReference>
<comment type="similarity">
    <text evidence="2">Belongs to the N-acetylmuramoyl-L-alanine amidase 2 family.</text>
</comment>
<evidence type="ECO:0000259" key="9">
    <source>
        <dbReference type="SMART" id="SM00701"/>
    </source>
</evidence>
<feature type="domain" description="Peptidoglycan recognition protein family" evidence="9">
    <location>
        <begin position="507"/>
        <end position="650"/>
    </location>
</feature>
<dbReference type="InterPro" id="IPR015510">
    <property type="entry name" value="PGRP"/>
</dbReference>
<reference evidence="10" key="1">
    <citation type="submission" date="2020-05" db="UniProtKB">
        <authorList>
            <consortium name="EnsemblMetazoa"/>
        </authorList>
    </citation>
    <scope>IDENTIFICATION</scope>
    <source>
        <strain evidence="10">USDA</strain>
    </source>
</reference>
<dbReference type="GO" id="GO:0009253">
    <property type="term" value="P:peptidoglycan catabolic process"/>
    <property type="evidence" value="ECO:0007669"/>
    <property type="project" value="InterPro"/>
</dbReference>
<keyword evidence="7" id="KW-1133">Transmembrane helix</keyword>
<evidence type="ECO:0000256" key="2">
    <source>
        <dbReference type="ARBA" id="ARBA00007553"/>
    </source>
</evidence>
<evidence type="ECO:0000313" key="11">
    <source>
        <dbReference type="Proteomes" id="UP000095300"/>
    </source>
</evidence>
<feature type="region of interest" description="Disordered" evidence="6">
    <location>
        <begin position="120"/>
        <end position="195"/>
    </location>
</feature>
<feature type="compositionally biased region" description="Low complexity" evidence="6">
    <location>
        <begin position="222"/>
        <end position="239"/>
    </location>
</feature>
<feature type="region of interest" description="Disordered" evidence="6">
    <location>
        <begin position="1"/>
        <end position="106"/>
    </location>
</feature>
<comment type="subcellular location">
    <subcellularLocation>
        <location evidence="1">Secreted</location>
    </subcellularLocation>
</comment>